<proteinExistence type="predicted"/>
<sequence>MLGKLKCLLFVLCCVFILPSFAQNSVSLFDEFKKEQQWDVKLTLGNALLEAKNITESQKVSVYSELADLAFSSDDFENALLYFKKLEQHTSSSYLPDMHFRAIKMQGVVFYFQGYFQQAIVEYSRAMVIVEKNNKQVELANLLSNIGLAYFEMNNMELTLEYYLKAKEIYEKKGSAQDQADILLNIAGVYIRLSRYESAILFYKEVLKVYQKLGDTSGIAQVNNNLGVAYYESSQFDLALHYYQMALRYYISTNDYNKLSTQYTNLANINLILNNVDVAYEQARLGVQNALEIANHSLELNALHALAKIQFVRGELADSQKSLDKATDLATQYNSVRIKRDAFGTRSLLEASKGNYAEALTLHEKFVAEQRGINSETITSALAVLQNQFKATQLNQEIQKLKQERKVQKLKMSQRSQLTVFIFVLLFLVIVTGTALYRRGAEKRAKQLLKEQVAQRTAELQAIAQELREANDVKSQFLANISHEIRTPLTAILGQTDDLINGLYEPENLQDELKIIQRHSDHLKSLINDVLDLSKIEANRLELNISCFDIVQLVSDVHAMFISQAKAKHLQIRFDNHVGNAFYTKLDLMRVKQILINLCANAVKFTQAGQVVVSLNKTEQGLVFIVKDTGIGMNSSQLKQIFECFSQADNSISRRFGGTGLGLSLSQQLASMMGGYISVQSEFKRGSQFSLFLPCVEVEKERDEYEHVTSSKQVKQLTGRVVLAEDHPDNRRLISRYLRSMGLEVIAVENGEQAVEKCLQIYPDLVLLDIQMPIMDGRAAFSLLQKCGFQAPIFALTANAMSHEVDDYLALGFTGYLGKPLDKNAFYNTLAKHLDEAAKQEPPYTAQIDMSDLVTSFKQSFTFESETINQHYSSNDLEALQKDSHRILGAAQMFALDDIAKAAKNLDMALLNKQSQSKEHIQKLVDELQRVLKKYNES</sequence>
<protein>
    <submittedName>
        <fullName evidence="1">Tetratricopeptide repeat protein</fullName>
    </submittedName>
</protein>
<accession>A0ACC6R8S4</accession>
<organism evidence="1 2">
    <name type="scientific">Pseudoalteromonas undina</name>
    <dbReference type="NCBI Taxonomy" id="43660"/>
    <lineage>
        <taxon>Bacteria</taxon>
        <taxon>Pseudomonadati</taxon>
        <taxon>Pseudomonadota</taxon>
        <taxon>Gammaproteobacteria</taxon>
        <taxon>Alteromonadales</taxon>
        <taxon>Pseudoalteromonadaceae</taxon>
        <taxon>Pseudoalteromonas</taxon>
    </lineage>
</organism>
<reference evidence="1" key="1">
    <citation type="submission" date="2024-02" db="EMBL/GenBank/DDBJ databases">
        <title>Bacteria isolated from the canopy kelp, Nereocystis luetkeana.</title>
        <authorList>
            <person name="Pfister C.A."/>
            <person name="Younker I.T."/>
            <person name="Light S.H."/>
        </authorList>
    </citation>
    <scope>NUCLEOTIDE SEQUENCE</scope>
    <source>
        <strain evidence="1">TN.2.01</strain>
    </source>
</reference>
<dbReference type="Proteomes" id="UP001374952">
    <property type="component" value="Unassembled WGS sequence"/>
</dbReference>
<name>A0ACC6R8S4_9GAMM</name>
<evidence type="ECO:0000313" key="2">
    <source>
        <dbReference type="Proteomes" id="UP001374952"/>
    </source>
</evidence>
<gene>
    <name evidence="1" type="ORF">V6250_14840</name>
</gene>
<evidence type="ECO:0000313" key="1">
    <source>
        <dbReference type="EMBL" id="MEL0605448.1"/>
    </source>
</evidence>
<comment type="caution">
    <text evidence="1">The sequence shown here is derived from an EMBL/GenBank/DDBJ whole genome shotgun (WGS) entry which is preliminary data.</text>
</comment>
<dbReference type="EMBL" id="JBAKAX010000017">
    <property type="protein sequence ID" value="MEL0605448.1"/>
    <property type="molecule type" value="Genomic_DNA"/>
</dbReference>
<keyword evidence="2" id="KW-1185">Reference proteome</keyword>